<protein>
    <recommendedName>
        <fullName evidence="4">FAR1 domain-containing protein</fullName>
    </recommendedName>
</protein>
<dbReference type="HOGENOM" id="CLU_1328110_0_0_1"/>
<dbReference type="PaxDb" id="3880-AES88186"/>
<evidence type="ECO:0000313" key="2">
    <source>
        <dbReference type="EnsemblPlants" id="AES88186"/>
    </source>
</evidence>
<evidence type="ECO:0000313" key="3">
    <source>
        <dbReference type="Proteomes" id="UP000002051"/>
    </source>
</evidence>
<proteinExistence type="predicted"/>
<keyword evidence="3" id="KW-1185">Reference proteome</keyword>
<organism evidence="1 3">
    <name type="scientific">Medicago truncatula</name>
    <name type="common">Barrel medic</name>
    <name type="synonym">Medicago tribuloides</name>
    <dbReference type="NCBI Taxonomy" id="3880"/>
    <lineage>
        <taxon>Eukaryota</taxon>
        <taxon>Viridiplantae</taxon>
        <taxon>Streptophyta</taxon>
        <taxon>Embryophyta</taxon>
        <taxon>Tracheophyta</taxon>
        <taxon>Spermatophyta</taxon>
        <taxon>Magnoliopsida</taxon>
        <taxon>eudicotyledons</taxon>
        <taxon>Gunneridae</taxon>
        <taxon>Pentapetalae</taxon>
        <taxon>rosids</taxon>
        <taxon>fabids</taxon>
        <taxon>Fabales</taxon>
        <taxon>Fabaceae</taxon>
        <taxon>Papilionoideae</taxon>
        <taxon>50 kb inversion clade</taxon>
        <taxon>NPAAA clade</taxon>
        <taxon>Hologalegina</taxon>
        <taxon>IRL clade</taxon>
        <taxon>Trifolieae</taxon>
        <taxon>Medicago</taxon>
    </lineage>
</organism>
<evidence type="ECO:0000313" key="1">
    <source>
        <dbReference type="EMBL" id="AES88186.1"/>
    </source>
</evidence>
<name>G7JET1_MEDTR</name>
<reference evidence="1 3" key="2">
    <citation type="journal article" date="2014" name="BMC Genomics">
        <title>An improved genome release (version Mt4.0) for the model legume Medicago truncatula.</title>
        <authorList>
            <person name="Tang H."/>
            <person name="Krishnakumar V."/>
            <person name="Bidwell S."/>
            <person name="Rosen B."/>
            <person name="Chan A."/>
            <person name="Zhou S."/>
            <person name="Gentzbittel L."/>
            <person name="Childs K.L."/>
            <person name="Yandell M."/>
            <person name="Gundlach H."/>
            <person name="Mayer K.F."/>
            <person name="Schwartz D.C."/>
            <person name="Town C.D."/>
        </authorList>
    </citation>
    <scope>GENOME REANNOTATION</scope>
    <source>
        <strain evidence="2 3">cv. Jemalong A17</strain>
    </source>
</reference>
<dbReference type="EnsemblPlants" id="AES88186">
    <property type="protein sequence ID" value="AES88186"/>
    <property type="gene ID" value="MTR_4g050510"/>
</dbReference>
<reference evidence="2" key="3">
    <citation type="submission" date="2015-04" db="UniProtKB">
        <authorList>
            <consortium name="EnsemblPlants"/>
        </authorList>
    </citation>
    <scope>IDENTIFICATION</scope>
    <source>
        <strain evidence="2">cv. Jemalong A17</strain>
    </source>
</reference>
<sequence length="207" mass="23958">MRILVMVIVNGEGVNVRDAKGRLSTEVGDANLGNYVVDKNALTMKMWNFKDANNNDTNVDDFDENSNSFNESTYKDQNLDESYLIDDVVAYKFYSWFAKMNGLAIHKGQVIRNKNGDVVQGLISKQRKCGSKHETRCRYGAKFCMPIDINSGSWYIIIFSYEHNHDMLREKHYMLLAAHRKLKKSNKIQINKFGKFKVKSYSNDWCI</sequence>
<evidence type="ECO:0008006" key="4">
    <source>
        <dbReference type="Google" id="ProtNLM"/>
    </source>
</evidence>
<accession>G7JET1</accession>
<reference evidence="1 3" key="1">
    <citation type="journal article" date="2011" name="Nature">
        <title>The Medicago genome provides insight into the evolution of rhizobial symbioses.</title>
        <authorList>
            <person name="Young N.D."/>
            <person name="Debelle F."/>
            <person name="Oldroyd G.E."/>
            <person name="Geurts R."/>
            <person name="Cannon S.B."/>
            <person name="Udvardi M.K."/>
            <person name="Benedito V.A."/>
            <person name="Mayer K.F."/>
            <person name="Gouzy J."/>
            <person name="Schoof H."/>
            <person name="Van de Peer Y."/>
            <person name="Proost S."/>
            <person name="Cook D.R."/>
            <person name="Meyers B.C."/>
            <person name="Spannagl M."/>
            <person name="Cheung F."/>
            <person name="De Mita S."/>
            <person name="Krishnakumar V."/>
            <person name="Gundlach H."/>
            <person name="Zhou S."/>
            <person name="Mudge J."/>
            <person name="Bharti A.K."/>
            <person name="Murray J.D."/>
            <person name="Naoumkina M.A."/>
            <person name="Rosen B."/>
            <person name="Silverstein K.A."/>
            <person name="Tang H."/>
            <person name="Rombauts S."/>
            <person name="Zhao P.X."/>
            <person name="Zhou P."/>
            <person name="Barbe V."/>
            <person name="Bardou P."/>
            <person name="Bechner M."/>
            <person name="Bellec A."/>
            <person name="Berger A."/>
            <person name="Berges H."/>
            <person name="Bidwell S."/>
            <person name="Bisseling T."/>
            <person name="Choisne N."/>
            <person name="Couloux A."/>
            <person name="Denny R."/>
            <person name="Deshpande S."/>
            <person name="Dai X."/>
            <person name="Doyle J.J."/>
            <person name="Dudez A.M."/>
            <person name="Farmer A.D."/>
            <person name="Fouteau S."/>
            <person name="Franken C."/>
            <person name="Gibelin C."/>
            <person name="Gish J."/>
            <person name="Goldstein S."/>
            <person name="Gonzalez A.J."/>
            <person name="Green P.J."/>
            <person name="Hallab A."/>
            <person name="Hartog M."/>
            <person name="Hua A."/>
            <person name="Humphray S.J."/>
            <person name="Jeong D.H."/>
            <person name="Jing Y."/>
            <person name="Jocker A."/>
            <person name="Kenton S.M."/>
            <person name="Kim D.J."/>
            <person name="Klee K."/>
            <person name="Lai H."/>
            <person name="Lang C."/>
            <person name="Lin S."/>
            <person name="Macmil S.L."/>
            <person name="Magdelenat G."/>
            <person name="Matthews L."/>
            <person name="McCorrison J."/>
            <person name="Monaghan E.L."/>
            <person name="Mun J.H."/>
            <person name="Najar F.Z."/>
            <person name="Nicholson C."/>
            <person name="Noirot C."/>
            <person name="O'Bleness M."/>
            <person name="Paule C.R."/>
            <person name="Poulain J."/>
            <person name="Prion F."/>
            <person name="Qin B."/>
            <person name="Qu C."/>
            <person name="Retzel E.F."/>
            <person name="Riddle C."/>
            <person name="Sallet E."/>
            <person name="Samain S."/>
            <person name="Samson N."/>
            <person name="Sanders I."/>
            <person name="Saurat O."/>
            <person name="Scarpelli C."/>
            <person name="Schiex T."/>
            <person name="Segurens B."/>
            <person name="Severin A.J."/>
            <person name="Sherrier D.J."/>
            <person name="Shi R."/>
            <person name="Sims S."/>
            <person name="Singer S.R."/>
            <person name="Sinharoy S."/>
            <person name="Sterck L."/>
            <person name="Viollet A."/>
            <person name="Wang B.B."/>
            <person name="Wang K."/>
            <person name="Wang M."/>
            <person name="Wang X."/>
            <person name="Warfsmann J."/>
            <person name="Weissenbach J."/>
            <person name="White D.D."/>
            <person name="White J.D."/>
            <person name="Wiley G.B."/>
            <person name="Wincker P."/>
            <person name="Xing Y."/>
            <person name="Yang L."/>
            <person name="Yao Z."/>
            <person name="Ying F."/>
            <person name="Zhai J."/>
            <person name="Zhou L."/>
            <person name="Zuber A."/>
            <person name="Denarie J."/>
            <person name="Dixon R.A."/>
            <person name="May G.D."/>
            <person name="Schwartz D.C."/>
            <person name="Rogers J."/>
            <person name="Quetier F."/>
            <person name="Town C.D."/>
            <person name="Roe B.A."/>
        </authorList>
    </citation>
    <scope>NUCLEOTIDE SEQUENCE [LARGE SCALE GENOMIC DNA]</scope>
    <source>
        <strain evidence="1">A17</strain>
        <strain evidence="2 3">cv. Jemalong A17</strain>
    </source>
</reference>
<dbReference type="EMBL" id="CM001220">
    <property type="protein sequence ID" value="AES88186.1"/>
    <property type="molecule type" value="Genomic_DNA"/>
</dbReference>
<dbReference type="Proteomes" id="UP000002051">
    <property type="component" value="Chromosome 4"/>
</dbReference>
<gene>
    <name evidence="1" type="ordered locus">MTR_4g050510</name>
</gene>
<dbReference type="AlphaFoldDB" id="G7JET1"/>